<protein>
    <recommendedName>
        <fullName evidence="3">SDR family oxidoreductase</fullName>
    </recommendedName>
</protein>
<evidence type="ECO:0008006" key="3">
    <source>
        <dbReference type="Google" id="ProtNLM"/>
    </source>
</evidence>
<evidence type="ECO:0000313" key="2">
    <source>
        <dbReference type="EMBL" id="SVE02748.1"/>
    </source>
</evidence>
<dbReference type="Gene3D" id="3.40.50.720">
    <property type="entry name" value="NAD(P)-binding Rossmann-like Domain"/>
    <property type="match status" value="1"/>
</dbReference>
<proteinExistence type="inferred from homology"/>
<dbReference type="Pfam" id="PF13561">
    <property type="entry name" value="adh_short_C2"/>
    <property type="match status" value="1"/>
</dbReference>
<sequence length="100" mass="10916">KQCLAAYTYHAAGKTLSLGVRVNCINPGITETRLSREFRDLIGHENYDRITRLTGRPGHPEDLAGLAEFLTLGDATWINGVEITVDGGYHAGVIAGWHPE</sequence>
<dbReference type="InterPro" id="IPR036291">
    <property type="entry name" value="NAD(P)-bd_dom_sf"/>
</dbReference>
<feature type="non-terminal residue" evidence="2">
    <location>
        <position position="1"/>
    </location>
</feature>
<dbReference type="PANTHER" id="PTHR43943">
    <property type="entry name" value="DEHYDROGENASE/REDUCTASE (SDR FAMILY) MEMBER 4"/>
    <property type="match status" value="1"/>
</dbReference>
<dbReference type="InterPro" id="IPR002347">
    <property type="entry name" value="SDR_fam"/>
</dbReference>
<dbReference type="EMBL" id="UINC01189176">
    <property type="protein sequence ID" value="SVE02748.1"/>
    <property type="molecule type" value="Genomic_DNA"/>
</dbReference>
<dbReference type="AlphaFoldDB" id="A0A383A6W0"/>
<evidence type="ECO:0000256" key="1">
    <source>
        <dbReference type="ARBA" id="ARBA00006484"/>
    </source>
</evidence>
<dbReference type="SUPFAM" id="SSF51735">
    <property type="entry name" value="NAD(P)-binding Rossmann-fold domains"/>
    <property type="match status" value="1"/>
</dbReference>
<dbReference type="PRINTS" id="PR00081">
    <property type="entry name" value="GDHRDH"/>
</dbReference>
<accession>A0A383A6W0</accession>
<comment type="similarity">
    <text evidence="1">Belongs to the short-chain dehydrogenases/reductases (SDR) family.</text>
</comment>
<dbReference type="PANTHER" id="PTHR43943:SF2">
    <property type="entry name" value="DEHYDROGENASE_REDUCTASE 4"/>
    <property type="match status" value="1"/>
</dbReference>
<organism evidence="2">
    <name type="scientific">marine metagenome</name>
    <dbReference type="NCBI Taxonomy" id="408172"/>
    <lineage>
        <taxon>unclassified sequences</taxon>
        <taxon>metagenomes</taxon>
        <taxon>ecological metagenomes</taxon>
    </lineage>
</organism>
<name>A0A383A6W0_9ZZZZ</name>
<reference evidence="2" key="1">
    <citation type="submission" date="2018-05" db="EMBL/GenBank/DDBJ databases">
        <authorList>
            <person name="Lanie J.A."/>
            <person name="Ng W.-L."/>
            <person name="Kazmierczak K.M."/>
            <person name="Andrzejewski T.M."/>
            <person name="Davidsen T.M."/>
            <person name="Wayne K.J."/>
            <person name="Tettelin H."/>
            <person name="Glass J.I."/>
            <person name="Rusch D."/>
            <person name="Podicherti R."/>
            <person name="Tsui H.-C.T."/>
            <person name="Winkler M.E."/>
        </authorList>
    </citation>
    <scope>NUCLEOTIDE SEQUENCE</scope>
</reference>
<gene>
    <name evidence="2" type="ORF">METZ01_LOCUS455602</name>
</gene>